<dbReference type="Pfam" id="PF12146">
    <property type="entry name" value="Hydrolase_4"/>
    <property type="match status" value="1"/>
</dbReference>
<dbReference type="Proteomes" id="UP000708298">
    <property type="component" value="Unassembled WGS sequence"/>
</dbReference>
<dbReference type="EMBL" id="JAESVB010000003">
    <property type="protein sequence ID" value="MCB8875279.1"/>
    <property type="molecule type" value="Genomic_DNA"/>
</dbReference>
<dbReference type="Gene3D" id="3.40.50.1820">
    <property type="entry name" value="alpha/beta hydrolase"/>
    <property type="match status" value="1"/>
</dbReference>
<evidence type="ECO:0000313" key="3">
    <source>
        <dbReference type="EMBL" id="MCB8875279.1"/>
    </source>
</evidence>
<protein>
    <submittedName>
        <fullName evidence="3">Alpha/beta hydrolase</fullName>
    </submittedName>
</protein>
<dbReference type="AlphaFoldDB" id="A0A964DYQ7"/>
<sequence>MSEDSGRLTRADGVELAWKRLSGKGPTIVFLPGFHSDMEGSKAIFLAAFAAEQGLPMLRLDYSGHGVSGGRFEDGTIGIWTADALAVIDAMTDGPLLLVGSSMGGWIGLNVALARPDRVMAYIGIAAAPDFTETLIWGMMPTAIQDKLMAEGVVYAPSDYGDPLPLTRALIEDGRQNLLLDDPVALTCPVRLLQGQKDVEVPWHTALSIADKVESQDVRVLLIKDGDHRLSRDADLALLRETVMELLAA</sequence>
<dbReference type="InterPro" id="IPR029058">
    <property type="entry name" value="AB_hydrolase_fold"/>
</dbReference>
<reference evidence="3" key="2">
    <citation type="submission" date="2021-01" db="EMBL/GenBank/DDBJ databases">
        <authorList>
            <person name="Mieszkin S."/>
            <person name="Pouder E."/>
            <person name="Alain K."/>
        </authorList>
    </citation>
    <scope>NUCLEOTIDE SEQUENCE</scope>
    <source>
        <strain evidence="3">HW T2.11</strain>
    </source>
</reference>
<accession>A0A964DYQ7</accession>
<dbReference type="InterPro" id="IPR022742">
    <property type="entry name" value="Hydrolase_4"/>
</dbReference>
<dbReference type="InterPro" id="IPR052382">
    <property type="entry name" value="ABHD10_acyl-thioesterase"/>
</dbReference>
<dbReference type="GO" id="GO:0016787">
    <property type="term" value="F:hydrolase activity"/>
    <property type="evidence" value="ECO:0007669"/>
    <property type="project" value="UniProtKB-KW"/>
</dbReference>
<evidence type="ECO:0000259" key="2">
    <source>
        <dbReference type="Pfam" id="PF12146"/>
    </source>
</evidence>
<dbReference type="PANTHER" id="PTHR16138:SF7">
    <property type="entry name" value="PALMITOYL-PROTEIN THIOESTERASE ABHD10, MITOCHONDRIAL"/>
    <property type="match status" value="1"/>
</dbReference>
<organism evidence="3 4">
    <name type="scientific">Acidisoma silvae</name>
    <dbReference type="NCBI Taxonomy" id="2802396"/>
    <lineage>
        <taxon>Bacteria</taxon>
        <taxon>Pseudomonadati</taxon>
        <taxon>Pseudomonadota</taxon>
        <taxon>Alphaproteobacteria</taxon>
        <taxon>Acetobacterales</taxon>
        <taxon>Acidocellaceae</taxon>
        <taxon>Acidisoma</taxon>
    </lineage>
</organism>
<keyword evidence="4" id="KW-1185">Reference proteome</keyword>
<evidence type="ECO:0000256" key="1">
    <source>
        <dbReference type="ARBA" id="ARBA00022801"/>
    </source>
</evidence>
<name>A0A964DYQ7_9PROT</name>
<dbReference type="PANTHER" id="PTHR16138">
    <property type="entry name" value="MYCOPHENOLIC ACID ACYL-GLUCURONIDE ESTERASE, MITOCHONDRIAL"/>
    <property type="match status" value="1"/>
</dbReference>
<gene>
    <name evidence="3" type="ORF">ASILVAE211_08820</name>
</gene>
<reference evidence="3" key="1">
    <citation type="journal article" date="2021" name="Microorganisms">
        <title>Acidisoma silvae sp. nov. and Acidisomacellulosilytica sp. nov., Two Acidophilic Bacteria Isolated from Decaying Wood, Hydrolyzing Cellulose and Producing Poly-3-hydroxybutyrate.</title>
        <authorList>
            <person name="Mieszkin S."/>
            <person name="Pouder E."/>
            <person name="Uroz S."/>
            <person name="Simon-Colin C."/>
            <person name="Alain K."/>
        </authorList>
    </citation>
    <scope>NUCLEOTIDE SEQUENCE</scope>
    <source>
        <strain evidence="3">HW T2.11</strain>
    </source>
</reference>
<keyword evidence="1 3" id="KW-0378">Hydrolase</keyword>
<comment type="caution">
    <text evidence="3">The sequence shown here is derived from an EMBL/GenBank/DDBJ whole genome shotgun (WGS) entry which is preliminary data.</text>
</comment>
<evidence type="ECO:0000313" key="4">
    <source>
        <dbReference type="Proteomes" id="UP000708298"/>
    </source>
</evidence>
<dbReference type="SUPFAM" id="SSF53474">
    <property type="entry name" value="alpha/beta-Hydrolases"/>
    <property type="match status" value="1"/>
</dbReference>
<proteinExistence type="predicted"/>
<dbReference type="RefSeq" id="WP_227320945.1">
    <property type="nucleotide sequence ID" value="NZ_JAESVB010000003.1"/>
</dbReference>
<feature type="domain" description="Serine aminopeptidase S33" evidence="2">
    <location>
        <begin position="27"/>
        <end position="133"/>
    </location>
</feature>